<comment type="caution">
    <text evidence="6">The sequence shown here is derived from an EMBL/GenBank/DDBJ whole genome shotgun (WGS) entry which is preliminary data.</text>
</comment>
<evidence type="ECO:0000259" key="5">
    <source>
        <dbReference type="PROSITE" id="PS50931"/>
    </source>
</evidence>
<dbReference type="InterPro" id="IPR000847">
    <property type="entry name" value="LysR_HTH_N"/>
</dbReference>
<evidence type="ECO:0000256" key="3">
    <source>
        <dbReference type="ARBA" id="ARBA00023125"/>
    </source>
</evidence>
<evidence type="ECO:0000256" key="4">
    <source>
        <dbReference type="ARBA" id="ARBA00023163"/>
    </source>
</evidence>
<dbReference type="PROSITE" id="PS50931">
    <property type="entry name" value="HTH_LYSR"/>
    <property type="match status" value="1"/>
</dbReference>
<keyword evidence="2" id="KW-0805">Transcription regulation</keyword>
<feature type="domain" description="HTH lysR-type" evidence="5">
    <location>
        <begin position="1"/>
        <end position="58"/>
    </location>
</feature>
<sequence length="285" mass="31449">MDIRLLRSFVTLAEQGRYHAAADILCVTQPALTKQIQALEQLTGLSLFQRGRQGATLTVAGELLYPLAGELLHQHEEFRNYVDKVKSGSVGRLALGFGISSFQLAPSLVRTFRQHFPEVNVSLNDIPSEEQYAMLLSEQLNAGFVRLPAPAPLQTRVLLNEMLVLAVPTTSVSEGMDIQSFLHRYPLLQISPKRGRGLSDQTVRFLQANNLHERNVATADDIHVMLALVAAGNGVALLPSGARHIMPANVSHFPVSGEHARWQIGIAWNPLLQNKLRDNFIAMIP</sequence>
<name>A0AAX2BBR9_KLEPN</name>
<dbReference type="SUPFAM" id="SSF46785">
    <property type="entry name" value="Winged helix' DNA-binding domain"/>
    <property type="match status" value="1"/>
</dbReference>
<dbReference type="GO" id="GO:0032993">
    <property type="term" value="C:protein-DNA complex"/>
    <property type="evidence" value="ECO:0007669"/>
    <property type="project" value="TreeGrafter"/>
</dbReference>
<dbReference type="InterPro" id="IPR005119">
    <property type="entry name" value="LysR_subst-bd"/>
</dbReference>
<dbReference type="GO" id="GO:0003677">
    <property type="term" value="F:DNA binding"/>
    <property type="evidence" value="ECO:0007669"/>
    <property type="project" value="UniProtKB-KW"/>
</dbReference>
<dbReference type="EMBL" id="FLDK01000023">
    <property type="protein sequence ID" value="SAT98235.1"/>
    <property type="molecule type" value="Genomic_DNA"/>
</dbReference>
<dbReference type="CDD" id="cd08414">
    <property type="entry name" value="PBP2_LTTR_aromatics_like"/>
    <property type="match status" value="1"/>
</dbReference>
<evidence type="ECO:0000256" key="1">
    <source>
        <dbReference type="ARBA" id="ARBA00009437"/>
    </source>
</evidence>
<dbReference type="InterPro" id="IPR036390">
    <property type="entry name" value="WH_DNA-bd_sf"/>
</dbReference>
<dbReference type="SUPFAM" id="SSF53850">
    <property type="entry name" value="Periplasmic binding protein-like II"/>
    <property type="match status" value="1"/>
</dbReference>
<protein>
    <submittedName>
        <fullName evidence="6">LysR family transcriptional regulator</fullName>
    </submittedName>
</protein>
<dbReference type="AlphaFoldDB" id="A0AAX2BBR9"/>
<evidence type="ECO:0000256" key="2">
    <source>
        <dbReference type="ARBA" id="ARBA00023015"/>
    </source>
</evidence>
<gene>
    <name evidence="6" type="primary">benM_3</name>
    <name evidence="6" type="ORF">SAMEA2273558_05324</name>
</gene>
<dbReference type="Gene3D" id="3.40.190.10">
    <property type="entry name" value="Periplasmic binding protein-like II"/>
    <property type="match status" value="2"/>
</dbReference>
<dbReference type="PANTHER" id="PTHR30346">
    <property type="entry name" value="TRANSCRIPTIONAL DUAL REGULATOR HCAR-RELATED"/>
    <property type="match status" value="1"/>
</dbReference>
<evidence type="ECO:0000313" key="7">
    <source>
        <dbReference type="Proteomes" id="UP000077826"/>
    </source>
</evidence>
<dbReference type="Pfam" id="PF03466">
    <property type="entry name" value="LysR_substrate"/>
    <property type="match status" value="1"/>
</dbReference>
<dbReference type="Gene3D" id="1.10.10.10">
    <property type="entry name" value="Winged helix-like DNA-binding domain superfamily/Winged helix DNA-binding domain"/>
    <property type="match status" value="1"/>
</dbReference>
<dbReference type="RefSeq" id="WP_023288237.1">
    <property type="nucleotide sequence ID" value="NZ_BDLF01000052.1"/>
</dbReference>
<evidence type="ECO:0000313" key="6">
    <source>
        <dbReference type="EMBL" id="SAT98235.1"/>
    </source>
</evidence>
<dbReference type="Proteomes" id="UP000077826">
    <property type="component" value="Unassembled WGS sequence"/>
</dbReference>
<dbReference type="InterPro" id="IPR036388">
    <property type="entry name" value="WH-like_DNA-bd_sf"/>
</dbReference>
<keyword evidence="4" id="KW-0804">Transcription</keyword>
<dbReference type="PANTHER" id="PTHR30346:SF28">
    <property type="entry name" value="HTH-TYPE TRANSCRIPTIONAL REGULATOR CYNR"/>
    <property type="match status" value="1"/>
</dbReference>
<dbReference type="GO" id="GO:0003700">
    <property type="term" value="F:DNA-binding transcription factor activity"/>
    <property type="evidence" value="ECO:0007669"/>
    <property type="project" value="InterPro"/>
</dbReference>
<comment type="similarity">
    <text evidence="1">Belongs to the LysR transcriptional regulatory family.</text>
</comment>
<proteinExistence type="inferred from homology"/>
<organism evidence="6 7">
    <name type="scientific">Klebsiella pneumoniae</name>
    <dbReference type="NCBI Taxonomy" id="573"/>
    <lineage>
        <taxon>Bacteria</taxon>
        <taxon>Pseudomonadati</taxon>
        <taxon>Pseudomonadota</taxon>
        <taxon>Gammaproteobacteria</taxon>
        <taxon>Enterobacterales</taxon>
        <taxon>Enterobacteriaceae</taxon>
        <taxon>Klebsiella/Raoultella group</taxon>
        <taxon>Klebsiella</taxon>
        <taxon>Klebsiella pneumoniae complex</taxon>
    </lineage>
</organism>
<keyword evidence="3" id="KW-0238">DNA-binding</keyword>
<dbReference type="PRINTS" id="PR00039">
    <property type="entry name" value="HTHLYSR"/>
</dbReference>
<dbReference type="Pfam" id="PF00126">
    <property type="entry name" value="HTH_1"/>
    <property type="match status" value="1"/>
</dbReference>
<accession>A0AAX2BBR9</accession>
<reference evidence="6 7" key="1">
    <citation type="submission" date="2016-04" db="EMBL/GenBank/DDBJ databases">
        <authorList>
            <consortium name="Pathogen Informatics"/>
        </authorList>
    </citation>
    <scope>NUCLEOTIDE SEQUENCE [LARGE SCALE GENOMIC DNA]</scope>
    <source>
        <strain evidence="7">k480</strain>
    </source>
</reference>